<proteinExistence type="predicted"/>
<dbReference type="OrthoDB" id="5428055at2759"/>
<keyword evidence="3" id="KW-1185">Reference proteome</keyword>
<feature type="compositionally biased region" description="Basic and acidic residues" evidence="1">
    <location>
        <begin position="27"/>
        <end position="37"/>
    </location>
</feature>
<feature type="compositionally biased region" description="Acidic residues" evidence="1">
    <location>
        <begin position="63"/>
        <end position="80"/>
    </location>
</feature>
<name>A0A2V1DHV9_9PLEO</name>
<evidence type="ECO:0000256" key="1">
    <source>
        <dbReference type="SAM" id="MobiDB-lite"/>
    </source>
</evidence>
<dbReference type="STRING" id="97972.A0A2V1DHV9"/>
<dbReference type="EMBL" id="KZ805443">
    <property type="protein sequence ID" value="PVH97193.1"/>
    <property type="molecule type" value="Genomic_DNA"/>
</dbReference>
<dbReference type="AlphaFoldDB" id="A0A2V1DHV9"/>
<gene>
    <name evidence="2" type="ORF">DM02DRAFT_616672</name>
</gene>
<accession>A0A2V1DHV9</accession>
<reference evidence="2 3" key="1">
    <citation type="journal article" date="2018" name="Sci. Rep.">
        <title>Comparative genomics provides insights into the lifestyle and reveals functional heterogeneity of dark septate endophytic fungi.</title>
        <authorList>
            <person name="Knapp D.G."/>
            <person name="Nemeth J.B."/>
            <person name="Barry K."/>
            <person name="Hainaut M."/>
            <person name="Henrissat B."/>
            <person name="Johnson J."/>
            <person name="Kuo A."/>
            <person name="Lim J.H.P."/>
            <person name="Lipzen A."/>
            <person name="Nolan M."/>
            <person name="Ohm R.A."/>
            <person name="Tamas L."/>
            <person name="Grigoriev I.V."/>
            <person name="Spatafora J.W."/>
            <person name="Nagy L.G."/>
            <person name="Kovacs G.M."/>
        </authorList>
    </citation>
    <scope>NUCLEOTIDE SEQUENCE [LARGE SCALE GENOMIC DNA]</scope>
    <source>
        <strain evidence="2 3">DSE2036</strain>
    </source>
</reference>
<feature type="region of interest" description="Disordered" evidence="1">
    <location>
        <begin position="1"/>
        <end position="96"/>
    </location>
</feature>
<evidence type="ECO:0000313" key="2">
    <source>
        <dbReference type="EMBL" id="PVH97193.1"/>
    </source>
</evidence>
<organism evidence="2 3">
    <name type="scientific">Periconia macrospinosa</name>
    <dbReference type="NCBI Taxonomy" id="97972"/>
    <lineage>
        <taxon>Eukaryota</taxon>
        <taxon>Fungi</taxon>
        <taxon>Dikarya</taxon>
        <taxon>Ascomycota</taxon>
        <taxon>Pezizomycotina</taxon>
        <taxon>Dothideomycetes</taxon>
        <taxon>Pleosporomycetidae</taxon>
        <taxon>Pleosporales</taxon>
        <taxon>Massarineae</taxon>
        <taxon>Periconiaceae</taxon>
        <taxon>Periconia</taxon>
    </lineage>
</organism>
<feature type="region of interest" description="Disordered" evidence="1">
    <location>
        <begin position="210"/>
        <end position="237"/>
    </location>
</feature>
<dbReference type="Proteomes" id="UP000244855">
    <property type="component" value="Unassembled WGS sequence"/>
</dbReference>
<evidence type="ECO:0000313" key="3">
    <source>
        <dbReference type="Proteomes" id="UP000244855"/>
    </source>
</evidence>
<sequence>MDHQNDTTDGAVDGEARRYNELSLSADRPRENSEERAGNGATQRRLHVRQSADDQLQIPYPTIEEENEEDEEVVEAEGVEEPVFQRPNDQVQPHSASMDDIIQDSRVQNVAEQDPFTDHGGTLARPNPSLDDLQRTLHASRTAEVSDAAEVPLPLSEAASVISTHGSAEASFPVGRSLENLELRPEDIPLPSRKHNPPSGFMRWMVAGTAQNKSRSKGKTKRNAAPVPPPPPSIDEEVENYRKNINLLAKHLAYFENVSSVTARHVWSSHIVFYDRFENEPDQAPKRHEPWPSRASEPSYSEFKRTLRTVEDNCVMRIVLVEDLNPSLVDFLGATFDIPPHVFEEHLDRSGYRNNVEGYKKAPEWNPRSSAQGYSSVTWYRPVLPLVPMNPRVRAKLLRNEKPQVRCPLEDCEEHKIPLGTAGNIWRHFVELCPEPGEYHKGSATEYPVGWEERATVWSRDFDGCKFGKYHSYGSYRYEKY</sequence>
<protein>
    <submittedName>
        <fullName evidence="2">Uncharacterized protein</fullName>
    </submittedName>
</protein>